<protein>
    <recommendedName>
        <fullName evidence="5">Translocation and assembly module TamB C-terminal domain-containing protein</fullName>
    </recommendedName>
</protein>
<proteinExistence type="predicted"/>
<keyword evidence="7" id="KW-1185">Reference proteome</keyword>
<sequence>MAGLVRLLIALVMLGALALAWLISTTDGARWLANRAMDQLPALQVSVDAGSVLDGLTLSQIRWVDAERDLEVSIQKALLRWQPDCVLKREFCLDTLYLSAVDLRLGEQAESIDYLIADAHFSLDDQQISAALQAVKGDELGAILQLQATYDEALTWEGQIAQAELMLPFGTWTLEGTPTLRVATAEPRIALESHCWAGRPLRLCAEPIDITPEAGQVDISMDALPLEVLRPWLPDTLILPGMMAGSANLSWSPTAAPRARLTMDSSASQIEVDVADDEPPITLSYQRVVADVDMTAARAGLRVGIASPDIGTGGFAFYLNDPLTETAELNGSVWLDGVDLSPIAGALPTVRAASGRLRATGELGGTPAEPQFNGLLRVDDATLLPAQIVNPIEAISVNVALEGDVAVLDGQFAAGAGQGQATGVLGWSDGLLRGAVRISGQALEIDQGTLVKLSLTPDIAIRLAEDSISVSGELLVPQARIELAAPPATAVRVSEDAVLVDDAGEPLTQAVATQRTLRSHIELRLGNDVRFSGFGANGGLTGALQLRQVGEAAAEAEGILELVDAAYEIYGQRLLIRRGRLIFAGPLTDPRVDLEAVREAADIMAGVRVTGQPSQPRITLFSDPYMEQASILAYLLTGRPPGEASASEEALLGQAALSLGIFGGGKLGSALAEQLGIRDFQLEARGQGEDAQVAISGYIAPNLLVRYGVNMFQPQNTLSLRYYLNRQLYLEAVTGGDSAVDVIYSFNYD</sequence>
<evidence type="ECO:0000313" key="6">
    <source>
        <dbReference type="EMBL" id="MRH77844.1"/>
    </source>
</evidence>
<gene>
    <name evidence="6" type="ORF">GH984_03920</name>
</gene>
<evidence type="ECO:0000259" key="5">
    <source>
        <dbReference type="Pfam" id="PF04357"/>
    </source>
</evidence>
<dbReference type="EMBL" id="WJPP01000002">
    <property type="protein sequence ID" value="MRH77844.1"/>
    <property type="molecule type" value="Genomic_DNA"/>
</dbReference>
<keyword evidence="3" id="KW-1133">Transmembrane helix</keyword>
<dbReference type="PANTHER" id="PTHR36985">
    <property type="entry name" value="TRANSLOCATION AND ASSEMBLY MODULE SUBUNIT TAMB"/>
    <property type="match status" value="1"/>
</dbReference>
<name>A0A6N7QYW1_9GAMM</name>
<evidence type="ECO:0000256" key="2">
    <source>
        <dbReference type="ARBA" id="ARBA00022692"/>
    </source>
</evidence>
<evidence type="ECO:0000256" key="4">
    <source>
        <dbReference type="ARBA" id="ARBA00023136"/>
    </source>
</evidence>
<dbReference type="RefSeq" id="WP_153718909.1">
    <property type="nucleotide sequence ID" value="NZ_WJPP01000002.1"/>
</dbReference>
<feature type="domain" description="Translocation and assembly module TamB C-terminal" evidence="5">
    <location>
        <begin position="414"/>
        <end position="748"/>
    </location>
</feature>
<dbReference type="AlphaFoldDB" id="A0A6N7QYW1"/>
<organism evidence="6 7">
    <name type="scientific">Spiribacter salilacus</name>
    <dbReference type="NCBI Taxonomy" id="2664894"/>
    <lineage>
        <taxon>Bacteria</taxon>
        <taxon>Pseudomonadati</taxon>
        <taxon>Pseudomonadota</taxon>
        <taxon>Gammaproteobacteria</taxon>
        <taxon>Chromatiales</taxon>
        <taxon>Ectothiorhodospiraceae</taxon>
        <taxon>Spiribacter</taxon>
    </lineage>
</organism>
<dbReference type="Proteomes" id="UP000433788">
    <property type="component" value="Unassembled WGS sequence"/>
</dbReference>
<dbReference type="GO" id="GO:0005886">
    <property type="term" value="C:plasma membrane"/>
    <property type="evidence" value="ECO:0007669"/>
    <property type="project" value="InterPro"/>
</dbReference>
<comment type="subcellular location">
    <subcellularLocation>
        <location evidence="1">Membrane</location>
        <topology evidence="1">Single-pass membrane protein</topology>
    </subcellularLocation>
</comment>
<dbReference type="InterPro" id="IPR007452">
    <property type="entry name" value="TamB_C"/>
</dbReference>
<keyword evidence="2" id="KW-0812">Transmembrane</keyword>
<keyword evidence="4" id="KW-0472">Membrane</keyword>
<evidence type="ECO:0000256" key="1">
    <source>
        <dbReference type="ARBA" id="ARBA00004167"/>
    </source>
</evidence>
<dbReference type="GO" id="GO:0009306">
    <property type="term" value="P:protein secretion"/>
    <property type="evidence" value="ECO:0007669"/>
    <property type="project" value="InterPro"/>
</dbReference>
<reference evidence="6 7" key="1">
    <citation type="submission" date="2019-11" db="EMBL/GenBank/DDBJ databases">
        <authorList>
            <person name="Zhang X.Y."/>
        </authorList>
    </citation>
    <scope>NUCLEOTIDE SEQUENCE [LARGE SCALE GENOMIC DNA]</scope>
    <source>
        <strain evidence="6 7">C176</strain>
    </source>
</reference>
<evidence type="ECO:0000256" key="3">
    <source>
        <dbReference type="ARBA" id="ARBA00022989"/>
    </source>
</evidence>
<dbReference type="PANTHER" id="PTHR36985:SF1">
    <property type="entry name" value="TRANSLOCATION AND ASSEMBLY MODULE SUBUNIT TAMB"/>
    <property type="match status" value="1"/>
</dbReference>
<dbReference type="Pfam" id="PF04357">
    <property type="entry name" value="TamB"/>
    <property type="match status" value="1"/>
</dbReference>
<comment type="caution">
    <text evidence="6">The sequence shown here is derived from an EMBL/GenBank/DDBJ whole genome shotgun (WGS) entry which is preliminary data.</text>
</comment>
<accession>A0A6N7QYW1</accession>
<evidence type="ECO:0000313" key="7">
    <source>
        <dbReference type="Proteomes" id="UP000433788"/>
    </source>
</evidence>
<dbReference type="GO" id="GO:0097347">
    <property type="term" value="C:TAM protein secretion complex"/>
    <property type="evidence" value="ECO:0007669"/>
    <property type="project" value="TreeGrafter"/>
</dbReference>